<evidence type="ECO:0000256" key="2">
    <source>
        <dbReference type="ARBA" id="ARBA00023315"/>
    </source>
</evidence>
<accession>A0A329MHF3</accession>
<protein>
    <submittedName>
        <fullName evidence="4">GNAT family N-acetyltransferase</fullName>
    </submittedName>
</protein>
<reference evidence="4 5" key="1">
    <citation type="journal article" date="2009" name="Int. J. Syst. Evol. Microbiol.">
        <title>Paenibacillus contaminans sp. nov., isolated from a contaminated laboratory plate.</title>
        <authorList>
            <person name="Chou J.H."/>
            <person name="Lee J.H."/>
            <person name="Lin M.C."/>
            <person name="Chang P.S."/>
            <person name="Arun A.B."/>
            <person name="Young C.C."/>
            <person name="Chen W.M."/>
        </authorList>
    </citation>
    <scope>NUCLEOTIDE SEQUENCE [LARGE SCALE GENOMIC DNA]</scope>
    <source>
        <strain evidence="4 5">CKOBP-6</strain>
    </source>
</reference>
<dbReference type="PANTHER" id="PTHR43626:SF4">
    <property type="entry name" value="GCN5-RELATED N-ACETYLTRANSFERASE 2, CHLOROPLASTIC"/>
    <property type="match status" value="1"/>
</dbReference>
<dbReference type="GO" id="GO:0005737">
    <property type="term" value="C:cytoplasm"/>
    <property type="evidence" value="ECO:0007669"/>
    <property type="project" value="TreeGrafter"/>
</dbReference>
<dbReference type="Pfam" id="PF13673">
    <property type="entry name" value="Acetyltransf_10"/>
    <property type="match status" value="1"/>
</dbReference>
<sequence>MKLNYTHALPAKDAFYELYATTGWSAHIGLGPDKLFEAVSGTSNWLTVSAYEGSRLAGFGRVISDGATQAFICDVIVHPYMQRKGIGSTMMCMLLQAVAASGIPTVTLCCADGKTDFYKRFGFVERPDSAPGMYWKYKDLRLPALA</sequence>
<gene>
    <name evidence="4" type="ORF">DQG23_23940</name>
</gene>
<dbReference type="RefSeq" id="WP_113033403.1">
    <property type="nucleotide sequence ID" value="NZ_QMFB01000015.1"/>
</dbReference>
<keyword evidence="2" id="KW-0012">Acyltransferase</keyword>
<evidence type="ECO:0000313" key="4">
    <source>
        <dbReference type="EMBL" id="RAV18786.1"/>
    </source>
</evidence>
<proteinExistence type="predicted"/>
<dbReference type="SUPFAM" id="SSF55729">
    <property type="entry name" value="Acyl-CoA N-acyltransferases (Nat)"/>
    <property type="match status" value="1"/>
</dbReference>
<dbReference type="Proteomes" id="UP000250369">
    <property type="component" value="Unassembled WGS sequence"/>
</dbReference>
<feature type="domain" description="N-acetyltransferase" evidence="3">
    <location>
        <begin position="3"/>
        <end position="141"/>
    </location>
</feature>
<name>A0A329MHF3_9BACL</name>
<dbReference type="InterPro" id="IPR045039">
    <property type="entry name" value="NSI-like"/>
</dbReference>
<keyword evidence="5" id="KW-1185">Reference proteome</keyword>
<dbReference type="InterPro" id="IPR016181">
    <property type="entry name" value="Acyl_CoA_acyltransferase"/>
</dbReference>
<evidence type="ECO:0000259" key="3">
    <source>
        <dbReference type="PROSITE" id="PS51186"/>
    </source>
</evidence>
<evidence type="ECO:0000313" key="5">
    <source>
        <dbReference type="Proteomes" id="UP000250369"/>
    </source>
</evidence>
<dbReference type="Gene3D" id="3.40.630.30">
    <property type="match status" value="1"/>
</dbReference>
<dbReference type="AlphaFoldDB" id="A0A329MHF3"/>
<dbReference type="PROSITE" id="PS51186">
    <property type="entry name" value="GNAT"/>
    <property type="match status" value="1"/>
</dbReference>
<organism evidence="4 5">
    <name type="scientific">Paenibacillus contaminans</name>
    <dbReference type="NCBI Taxonomy" id="450362"/>
    <lineage>
        <taxon>Bacteria</taxon>
        <taxon>Bacillati</taxon>
        <taxon>Bacillota</taxon>
        <taxon>Bacilli</taxon>
        <taxon>Bacillales</taxon>
        <taxon>Paenibacillaceae</taxon>
        <taxon>Paenibacillus</taxon>
    </lineage>
</organism>
<dbReference type="OrthoDB" id="9775804at2"/>
<comment type="caution">
    <text evidence="4">The sequence shown here is derived from an EMBL/GenBank/DDBJ whole genome shotgun (WGS) entry which is preliminary data.</text>
</comment>
<dbReference type="GO" id="GO:0008080">
    <property type="term" value="F:N-acetyltransferase activity"/>
    <property type="evidence" value="ECO:0007669"/>
    <property type="project" value="InterPro"/>
</dbReference>
<dbReference type="InterPro" id="IPR000182">
    <property type="entry name" value="GNAT_dom"/>
</dbReference>
<evidence type="ECO:0000256" key="1">
    <source>
        <dbReference type="ARBA" id="ARBA00022679"/>
    </source>
</evidence>
<dbReference type="CDD" id="cd04301">
    <property type="entry name" value="NAT_SF"/>
    <property type="match status" value="1"/>
</dbReference>
<keyword evidence="1 4" id="KW-0808">Transferase</keyword>
<dbReference type="PANTHER" id="PTHR43626">
    <property type="entry name" value="ACYL-COA N-ACYLTRANSFERASE"/>
    <property type="match status" value="1"/>
</dbReference>
<dbReference type="EMBL" id="QMFB01000015">
    <property type="protein sequence ID" value="RAV18786.1"/>
    <property type="molecule type" value="Genomic_DNA"/>
</dbReference>